<dbReference type="AlphaFoldDB" id="A0A8H5LP39"/>
<feature type="compositionally biased region" description="Polar residues" evidence="1">
    <location>
        <begin position="62"/>
        <end position="73"/>
    </location>
</feature>
<comment type="caution">
    <text evidence="2">The sequence shown here is derived from an EMBL/GenBank/DDBJ whole genome shotgun (WGS) entry which is preliminary data.</text>
</comment>
<organism evidence="2 3">
    <name type="scientific">Leucocoprinus leucothites</name>
    <dbReference type="NCBI Taxonomy" id="201217"/>
    <lineage>
        <taxon>Eukaryota</taxon>
        <taxon>Fungi</taxon>
        <taxon>Dikarya</taxon>
        <taxon>Basidiomycota</taxon>
        <taxon>Agaricomycotina</taxon>
        <taxon>Agaricomycetes</taxon>
        <taxon>Agaricomycetidae</taxon>
        <taxon>Agaricales</taxon>
        <taxon>Agaricineae</taxon>
        <taxon>Agaricaceae</taxon>
        <taxon>Leucocoprinus</taxon>
    </lineage>
</organism>
<evidence type="ECO:0000313" key="2">
    <source>
        <dbReference type="EMBL" id="KAF5364239.1"/>
    </source>
</evidence>
<accession>A0A8H5LP39</accession>
<sequence>MKKGKEKEENPFLDEPPASDDWTRGAMGFLVTSTTHLSKQARQRVPAYGVGIKIEIETFAASVNPQTPSNKASTDLRDVETPPETPIKWTGSLAETGPAISPTSERQALDERIRQKSLTASPTKST</sequence>
<dbReference type="OrthoDB" id="3366139at2759"/>
<dbReference type="Proteomes" id="UP000559027">
    <property type="component" value="Unassembled WGS sequence"/>
</dbReference>
<gene>
    <name evidence="2" type="ORF">D9756_000530</name>
</gene>
<proteinExistence type="predicted"/>
<evidence type="ECO:0000256" key="1">
    <source>
        <dbReference type="SAM" id="MobiDB-lite"/>
    </source>
</evidence>
<feature type="compositionally biased region" description="Polar residues" evidence="1">
    <location>
        <begin position="116"/>
        <end position="126"/>
    </location>
</feature>
<feature type="compositionally biased region" description="Basic and acidic residues" evidence="1">
    <location>
        <begin position="1"/>
        <end position="10"/>
    </location>
</feature>
<feature type="region of interest" description="Disordered" evidence="1">
    <location>
        <begin position="1"/>
        <end position="24"/>
    </location>
</feature>
<dbReference type="EMBL" id="JAACJO010000001">
    <property type="protein sequence ID" value="KAF5364239.1"/>
    <property type="molecule type" value="Genomic_DNA"/>
</dbReference>
<feature type="region of interest" description="Disordered" evidence="1">
    <location>
        <begin position="62"/>
        <end position="126"/>
    </location>
</feature>
<keyword evidence="3" id="KW-1185">Reference proteome</keyword>
<reference evidence="2 3" key="1">
    <citation type="journal article" date="2020" name="ISME J.">
        <title>Uncovering the hidden diversity of litter-decomposition mechanisms in mushroom-forming fungi.</title>
        <authorList>
            <person name="Floudas D."/>
            <person name="Bentzer J."/>
            <person name="Ahren D."/>
            <person name="Johansson T."/>
            <person name="Persson P."/>
            <person name="Tunlid A."/>
        </authorList>
    </citation>
    <scope>NUCLEOTIDE SEQUENCE [LARGE SCALE GENOMIC DNA]</scope>
    <source>
        <strain evidence="2 3">CBS 146.42</strain>
    </source>
</reference>
<protein>
    <submittedName>
        <fullName evidence="2">Uncharacterized protein</fullName>
    </submittedName>
</protein>
<evidence type="ECO:0000313" key="3">
    <source>
        <dbReference type="Proteomes" id="UP000559027"/>
    </source>
</evidence>
<name>A0A8H5LP39_9AGAR</name>